<dbReference type="InterPro" id="IPR003660">
    <property type="entry name" value="HAMP_dom"/>
</dbReference>
<evidence type="ECO:0000259" key="11">
    <source>
        <dbReference type="PROSITE" id="PS50885"/>
    </source>
</evidence>
<dbReference type="PANTHER" id="PTHR43531">
    <property type="entry name" value="PROTEIN ICFG"/>
    <property type="match status" value="1"/>
</dbReference>
<dbReference type="EMBL" id="SMOD01000039">
    <property type="protein sequence ID" value="TDG03528.1"/>
    <property type="molecule type" value="Genomic_DNA"/>
</dbReference>
<protein>
    <submittedName>
        <fullName evidence="12">Methyl-accepting chemotaxis protein</fullName>
    </submittedName>
</protein>
<gene>
    <name evidence="12" type="ORF">E1N52_34090</name>
</gene>
<evidence type="ECO:0000313" key="12">
    <source>
        <dbReference type="EMBL" id="TDG03528.1"/>
    </source>
</evidence>
<dbReference type="Proteomes" id="UP000295606">
    <property type="component" value="Unassembled WGS sequence"/>
</dbReference>
<proteinExistence type="inferred from homology"/>
<dbReference type="SUPFAM" id="SSF103190">
    <property type="entry name" value="Sensory domain-like"/>
    <property type="match status" value="1"/>
</dbReference>
<dbReference type="FunFam" id="1.10.287.950:FF:000001">
    <property type="entry name" value="Methyl-accepting chemotaxis sensory transducer"/>
    <property type="match status" value="1"/>
</dbReference>
<evidence type="ECO:0000256" key="7">
    <source>
        <dbReference type="PROSITE-ProRule" id="PRU00284"/>
    </source>
</evidence>
<dbReference type="GO" id="GO:0006935">
    <property type="term" value="P:chemotaxis"/>
    <property type="evidence" value="ECO:0007669"/>
    <property type="project" value="InterPro"/>
</dbReference>
<dbReference type="PROSITE" id="PS50111">
    <property type="entry name" value="CHEMOTAXIS_TRANSDUC_2"/>
    <property type="match status" value="1"/>
</dbReference>
<dbReference type="Pfam" id="PF00015">
    <property type="entry name" value="MCPsignal"/>
    <property type="match status" value="1"/>
</dbReference>
<evidence type="ECO:0000259" key="10">
    <source>
        <dbReference type="PROSITE" id="PS50111"/>
    </source>
</evidence>
<keyword evidence="7" id="KW-0807">Transducer</keyword>
<dbReference type="InterPro" id="IPR004090">
    <property type="entry name" value="Chemotax_Me-accpt_rcpt"/>
</dbReference>
<reference evidence="12 13" key="1">
    <citation type="submission" date="2019-03" db="EMBL/GenBank/DDBJ databases">
        <title>Paraburkholderia sp. isolated from native Mimosa gymnas in Guartela State Park, Brazil.</title>
        <authorList>
            <person name="Paulitsch F."/>
            <person name="Hungria M."/>
            <person name="Delamuta J.R.M."/>
            <person name="Ribeiro R.A."/>
            <person name="Dall'Agnol R."/>
            <person name="Silva J.S.B."/>
        </authorList>
    </citation>
    <scope>NUCLEOTIDE SEQUENCE [LARGE SCALE GENOMIC DNA]</scope>
    <source>
        <strain evidence="12 13">CNPSo 3008</strain>
    </source>
</reference>
<dbReference type="InterPro" id="IPR004089">
    <property type="entry name" value="MCPsignal_dom"/>
</dbReference>
<keyword evidence="5 9" id="KW-0472">Membrane</keyword>
<dbReference type="InterPro" id="IPR033479">
    <property type="entry name" value="dCache_1"/>
</dbReference>
<comment type="caution">
    <text evidence="12">The sequence shown here is derived from an EMBL/GenBank/DDBJ whole genome shotgun (WGS) entry which is preliminary data.</text>
</comment>
<evidence type="ECO:0000313" key="13">
    <source>
        <dbReference type="Proteomes" id="UP000295606"/>
    </source>
</evidence>
<dbReference type="OrthoDB" id="2489132at2"/>
<feature type="region of interest" description="Disordered" evidence="8">
    <location>
        <begin position="367"/>
        <end position="386"/>
    </location>
</feature>
<evidence type="ECO:0000256" key="2">
    <source>
        <dbReference type="ARBA" id="ARBA00022475"/>
    </source>
</evidence>
<dbReference type="GO" id="GO:0004888">
    <property type="term" value="F:transmembrane signaling receptor activity"/>
    <property type="evidence" value="ECO:0007669"/>
    <property type="project" value="InterPro"/>
</dbReference>
<dbReference type="PRINTS" id="PR00260">
    <property type="entry name" value="CHEMTRNSDUCR"/>
</dbReference>
<dbReference type="Pfam" id="PF00672">
    <property type="entry name" value="HAMP"/>
    <property type="match status" value="1"/>
</dbReference>
<evidence type="ECO:0000256" key="6">
    <source>
        <dbReference type="ARBA" id="ARBA00029447"/>
    </source>
</evidence>
<evidence type="ECO:0000256" key="4">
    <source>
        <dbReference type="ARBA" id="ARBA00022989"/>
    </source>
</evidence>
<sequence length="599" mass="61916">MFSTIRARILGASVLIVALALAVSTLVTCIIAKSYNDDAIDRNLEAIASAHAVGISDWVAIRSRMVSSLQEAALATDPLPAFRQVAAAGGFGEVYVGYADKGFKTTGDIKSVPAGYDPTARPWYEKAAKVGKPVVTLPYVDASSGLLVVTFAVPIVRDGVLKGVVAADVSMESVIANAKLIHPTPASFGMLIDSGDHIVAHPDPKLTQKSVAEVSPDLAGIAPASIASARAPFEIRVDGLPKLVRVQPILGTDWYVLVALDKGEATAGTRSLLTASLVTLIVIVGIASVVVGATTAKAFRRLKEVHRAMASIGSGTGDLTQRLPDGGSDEVGDIARSFNSFVDKLSDVIRQIRDASESVSMASGEIAAGNQDLSSRTESAAASLEETAASMEEITASVAQSAAAAGQAELRATDASKIASHGGAVVSDMVTTMGRIEEASARIGDIIGVIDGIAFQTNILALNAAVEAARAGEQGRGFAVVAQEVRSLAQRSAQAAREVKVLVESTVASVEAGSGQVRHAGETMREIVTNVANVTAIISEITQATNEQARGIVEVDRAVTQLDEMVQQNAALVEQSTAAAAALKTQADTLASTVGQFKV</sequence>
<evidence type="ECO:0000256" key="5">
    <source>
        <dbReference type="ARBA" id="ARBA00023136"/>
    </source>
</evidence>
<dbReference type="GO" id="GO:0007165">
    <property type="term" value="P:signal transduction"/>
    <property type="evidence" value="ECO:0007669"/>
    <property type="project" value="UniProtKB-KW"/>
</dbReference>
<dbReference type="SMART" id="SM00283">
    <property type="entry name" value="MA"/>
    <property type="match status" value="1"/>
</dbReference>
<evidence type="ECO:0000256" key="3">
    <source>
        <dbReference type="ARBA" id="ARBA00022692"/>
    </source>
</evidence>
<name>A0A4R5L6B4_9BURK</name>
<dbReference type="PROSITE" id="PS50885">
    <property type="entry name" value="HAMP"/>
    <property type="match status" value="1"/>
</dbReference>
<dbReference type="PANTHER" id="PTHR43531:SF16">
    <property type="entry name" value="METHYL-ACCEPTING CHEMOTAXIS PROTEIN II"/>
    <property type="match status" value="1"/>
</dbReference>
<feature type="compositionally biased region" description="Low complexity" evidence="8">
    <location>
        <begin position="373"/>
        <end position="386"/>
    </location>
</feature>
<dbReference type="Gene3D" id="3.30.450.20">
    <property type="entry name" value="PAS domain"/>
    <property type="match status" value="2"/>
</dbReference>
<dbReference type="InterPro" id="IPR051310">
    <property type="entry name" value="MCP_chemotaxis"/>
</dbReference>
<accession>A0A4R5L6B4</accession>
<dbReference type="SMART" id="SM00304">
    <property type="entry name" value="HAMP"/>
    <property type="match status" value="1"/>
</dbReference>
<dbReference type="RefSeq" id="WP_133188166.1">
    <property type="nucleotide sequence ID" value="NZ_SMOD01000039.1"/>
</dbReference>
<dbReference type="CDD" id="cd06225">
    <property type="entry name" value="HAMP"/>
    <property type="match status" value="1"/>
</dbReference>
<dbReference type="Pfam" id="PF02743">
    <property type="entry name" value="dCache_1"/>
    <property type="match status" value="1"/>
</dbReference>
<evidence type="ECO:0000256" key="9">
    <source>
        <dbReference type="SAM" id="Phobius"/>
    </source>
</evidence>
<organism evidence="12 13">
    <name type="scientific">Paraburkholderia guartelaensis</name>
    <dbReference type="NCBI Taxonomy" id="2546446"/>
    <lineage>
        <taxon>Bacteria</taxon>
        <taxon>Pseudomonadati</taxon>
        <taxon>Pseudomonadota</taxon>
        <taxon>Betaproteobacteria</taxon>
        <taxon>Burkholderiales</taxon>
        <taxon>Burkholderiaceae</taxon>
        <taxon>Paraburkholderia</taxon>
    </lineage>
</organism>
<dbReference type="AlphaFoldDB" id="A0A4R5L6B4"/>
<comment type="similarity">
    <text evidence="6">Belongs to the methyl-accepting chemotaxis (MCP) protein family.</text>
</comment>
<feature type="domain" description="HAMP" evidence="11">
    <location>
        <begin position="296"/>
        <end position="350"/>
    </location>
</feature>
<dbReference type="Gene3D" id="1.10.287.950">
    <property type="entry name" value="Methyl-accepting chemotaxis protein"/>
    <property type="match status" value="1"/>
</dbReference>
<evidence type="ECO:0000256" key="8">
    <source>
        <dbReference type="SAM" id="MobiDB-lite"/>
    </source>
</evidence>
<keyword evidence="3 9" id="KW-0812">Transmembrane</keyword>
<dbReference type="SUPFAM" id="SSF58104">
    <property type="entry name" value="Methyl-accepting chemotaxis protein (MCP) signaling domain"/>
    <property type="match status" value="1"/>
</dbReference>
<dbReference type="InterPro" id="IPR029151">
    <property type="entry name" value="Sensor-like_sf"/>
</dbReference>
<evidence type="ECO:0000256" key="1">
    <source>
        <dbReference type="ARBA" id="ARBA00004651"/>
    </source>
</evidence>
<comment type="subcellular location">
    <subcellularLocation>
        <location evidence="1">Cell membrane</location>
        <topology evidence="1">Multi-pass membrane protein</topology>
    </subcellularLocation>
</comment>
<feature type="domain" description="Methyl-accepting transducer" evidence="10">
    <location>
        <begin position="355"/>
        <end position="584"/>
    </location>
</feature>
<dbReference type="CDD" id="cd12913">
    <property type="entry name" value="PDC1_MCP_like"/>
    <property type="match status" value="1"/>
</dbReference>
<feature type="transmembrane region" description="Helical" evidence="9">
    <location>
        <begin position="272"/>
        <end position="293"/>
    </location>
</feature>
<dbReference type="CDD" id="cd11386">
    <property type="entry name" value="MCP_signal"/>
    <property type="match status" value="1"/>
</dbReference>
<dbReference type="GO" id="GO:0005886">
    <property type="term" value="C:plasma membrane"/>
    <property type="evidence" value="ECO:0007669"/>
    <property type="project" value="UniProtKB-SubCell"/>
</dbReference>
<keyword evidence="2" id="KW-1003">Cell membrane</keyword>
<keyword evidence="4 9" id="KW-1133">Transmembrane helix</keyword>